<keyword evidence="1" id="KW-0732">Signal</keyword>
<feature type="chain" id="PRO_5025551050" evidence="1">
    <location>
        <begin position="31"/>
        <end position="69"/>
    </location>
</feature>
<feature type="signal peptide" evidence="1">
    <location>
        <begin position="1"/>
        <end position="30"/>
    </location>
</feature>
<proteinExistence type="predicted"/>
<name>A0A6B0U1C6_IXORI</name>
<organism evidence="2">
    <name type="scientific">Ixodes ricinus</name>
    <name type="common">Common tick</name>
    <name type="synonym">Acarus ricinus</name>
    <dbReference type="NCBI Taxonomy" id="34613"/>
    <lineage>
        <taxon>Eukaryota</taxon>
        <taxon>Metazoa</taxon>
        <taxon>Ecdysozoa</taxon>
        <taxon>Arthropoda</taxon>
        <taxon>Chelicerata</taxon>
        <taxon>Arachnida</taxon>
        <taxon>Acari</taxon>
        <taxon>Parasitiformes</taxon>
        <taxon>Ixodida</taxon>
        <taxon>Ixodoidea</taxon>
        <taxon>Ixodidae</taxon>
        <taxon>Ixodinae</taxon>
        <taxon>Ixodes</taxon>
    </lineage>
</organism>
<dbReference type="EMBL" id="GIFC01000421">
    <property type="protein sequence ID" value="MXU82504.1"/>
    <property type="molecule type" value="Transcribed_RNA"/>
</dbReference>
<accession>A0A6B0U1C6</accession>
<reference evidence="2" key="1">
    <citation type="submission" date="2019-12" db="EMBL/GenBank/DDBJ databases">
        <title>An insight into the sialome of adult female Ixodes ricinus ticks feeding for 6 days.</title>
        <authorList>
            <person name="Perner J."/>
            <person name="Ribeiro J.M.C."/>
        </authorList>
    </citation>
    <scope>NUCLEOTIDE SEQUENCE</scope>
    <source>
        <strain evidence="2">Semi-engorged</strain>
        <tissue evidence="2">Salivary glands</tissue>
    </source>
</reference>
<sequence>MGVGERSVCRLLVRFLRCFLLLLLFVCWRSHDCPHMNAAGKLKRGDHLRPHRPLQDAEGPIFSVACRCD</sequence>
<evidence type="ECO:0000256" key="1">
    <source>
        <dbReference type="SAM" id="SignalP"/>
    </source>
</evidence>
<evidence type="ECO:0000313" key="2">
    <source>
        <dbReference type="EMBL" id="MXU82504.1"/>
    </source>
</evidence>
<protein>
    <submittedName>
        <fullName evidence="2">Putative secreted protein</fullName>
    </submittedName>
</protein>
<dbReference type="AlphaFoldDB" id="A0A6B0U1C6"/>